<comment type="catalytic activity">
    <reaction evidence="12">
        <text>ADP(in) + ATP(out) = ADP(out) + ATP(in)</text>
        <dbReference type="Rhea" id="RHEA:34999"/>
        <dbReference type="ChEBI" id="CHEBI:30616"/>
        <dbReference type="ChEBI" id="CHEBI:456216"/>
    </reaction>
    <physiologicalReaction direction="left-to-right" evidence="12">
        <dbReference type="Rhea" id="RHEA:35000"/>
    </physiologicalReaction>
</comment>
<dbReference type="InterPro" id="IPR018108">
    <property type="entry name" value="MCP_transmembrane"/>
</dbReference>
<evidence type="ECO:0000256" key="3">
    <source>
        <dbReference type="ARBA" id="ARBA00011245"/>
    </source>
</evidence>
<name>A0AAD1TLD3_PELCU</name>
<sequence length="92" mass="9645">MAATGATHRPNQQITISNTAISLAKDFLAGGVSAAISKTALAPIERVKLLLQVQPASKQITADRQYKGIWAVLSVFPKNKVSCLSGAVTLPT</sequence>
<evidence type="ECO:0000256" key="6">
    <source>
        <dbReference type="ARBA" id="ARBA00022692"/>
    </source>
</evidence>
<keyword evidence="10" id="KW-0496">Mitochondrion</keyword>
<dbReference type="InterPro" id="IPR002113">
    <property type="entry name" value="ADT_euk_type"/>
</dbReference>
<evidence type="ECO:0000256" key="17">
    <source>
        <dbReference type="RuleBase" id="RU368008"/>
    </source>
</evidence>
<accession>A0AAD1TLD3</accession>
<dbReference type="GO" id="GO:1990544">
    <property type="term" value="P:mitochondrial ATP transmembrane transport"/>
    <property type="evidence" value="ECO:0007669"/>
    <property type="project" value="InterPro"/>
</dbReference>
<evidence type="ECO:0000313" key="19">
    <source>
        <dbReference type="Proteomes" id="UP001295444"/>
    </source>
</evidence>
<dbReference type="Gene3D" id="1.50.40.10">
    <property type="entry name" value="Mitochondrial carrier domain"/>
    <property type="match status" value="1"/>
</dbReference>
<keyword evidence="11 15" id="KW-0472">Membrane</keyword>
<dbReference type="Pfam" id="PF00153">
    <property type="entry name" value="Mito_carr"/>
    <property type="match status" value="1"/>
</dbReference>
<keyword evidence="6 15" id="KW-0812">Transmembrane</keyword>
<dbReference type="GO" id="GO:1901029">
    <property type="term" value="P:negative regulation of mitochondrial outer membrane permeabilization involved in apoptotic signaling pathway"/>
    <property type="evidence" value="ECO:0007669"/>
    <property type="project" value="TreeGrafter"/>
</dbReference>
<dbReference type="GO" id="GO:0140021">
    <property type="term" value="P:mitochondrial ADP transmembrane transport"/>
    <property type="evidence" value="ECO:0007669"/>
    <property type="project" value="InterPro"/>
</dbReference>
<dbReference type="PANTHER" id="PTHR45635:SF14">
    <property type="entry name" value="ADP_ATP TRANSLOCASE"/>
    <property type="match status" value="1"/>
</dbReference>
<keyword evidence="7" id="KW-0677">Repeat</keyword>
<evidence type="ECO:0000256" key="10">
    <source>
        <dbReference type="ARBA" id="ARBA00023128"/>
    </source>
</evidence>
<comment type="function">
    <text evidence="14">ADP:ATP antiporter that mediates import of ADP into the mitochondrial matrix for ATP synthesis, and export of ATP out to fuel the cell. Cycles between the cytoplasmic-open state (c-state) and the matrix-open state (m-state): operates by the alternating access mechanism with a single substrate-binding site intermittently exposed to either the cytosolic (c-state) or matrix (m-state) side of the inner mitochondrial membrane.</text>
</comment>
<evidence type="ECO:0000256" key="7">
    <source>
        <dbReference type="ARBA" id="ARBA00022737"/>
    </source>
</evidence>
<evidence type="ECO:0000256" key="14">
    <source>
        <dbReference type="ARBA" id="ARBA00045250"/>
    </source>
</evidence>
<evidence type="ECO:0000256" key="12">
    <source>
        <dbReference type="ARBA" id="ARBA00024143"/>
    </source>
</evidence>
<keyword evidence="4 16" id="KW-0813">Transport</keyword>
<comment type="similarity">
    <text evidence="2 16">Belongs to the mitochondrial carrier (TC 2.A.29) family.</text>
</comment>
<dbReference type="PROSITE" id="PS50920">
    <property type="entry name" value="SOLCAR"/>
    <property type="match status" value="1"/>
</dbReference>
<dbReference type="SUPFAM" id="SSF103506">
    <property type="entry name" value="Mitochondrial carrier"/>
    <property type="match status" value="1"/>
</dbReference>
<keyword evidence="9" id="KW-1133">Transmembrane helix</keyword>
<keyword evidence="5" id="KW-0050">Antiport</keyword>
<protein>
    <recommendedName>
        <fullName evidence="17">ADP/ATP translocase</fullName>
    </recommendedName>
    <alternativeName>
        <fullName evidence="17">ADP,ATP carrier protein</fullName>
    </alternativeName>
</protein>
<evidence type="ECO:0000256" key="1">
    <source>
        <dbReference type="ARBA" id="ARBA00004448"/>
    </source>
</evidence>
<dbReference type="InterPro" id="IPR002067">
    <property type="entry name" value="MCP"/>
</dbReference>
<evidence type="ECO:0000256" key="2">
    <source>
        <dbReference type="ARBA" id="ARBA00006375"/>
    </source>
</evidence>
<dbReference type="EMBL" id="OW240923">
    <property type="protein sequence ID" value="CAH2325764.1"/>
    <property type="molecule type" value="Genomic_DNA"/>
</dbReference>
<proteinExistence type="inferred from homology"/>
<evidence type="ECO:0000313" key="18">
    <source>
        <dbReference type="EMBL" id="CAH2325764.1"/>
    </source>
</evidence>
<comment type="subunit">
    <text evidence="3 17">Monomer.</text>
</comment>
<keyword evidence="8" id="KW-0999">Mitochondrion inner membrane</keyword>
<comment type="subcellular location">
    <subcellularLocation>
        <location evidence="17">Membrane</location>
        <topology evidence="17">Multi-pass membrane protein</topology>
    </subcellularLocation>
    <subcellularLocation>
        <location evidence="1">Mitochondrion inner membrane</location>
        <topology evidence="1">Multi-pass membrane protein</topology>
    </subcellularLocation>
</comment>
<comment type="function">
    <text evidence="17">Catalyzes the exchange of ADP and ATP across the membrane.</text>
</comment>
<evidence type="ECO:0000256" key="4">
    <source>
        <dbReference type="ARBA" id="ARBA00022448"/>
    </source>
</evidence>
<evidence type="ECO:0000256" key="15">
    <source>
        <dbReference type="PROSITE-ProRule" id="PRU00282"/>
    </source>
</evidence>
<dbReference type="AlphaFoldDB" id="A0AAD1TLD3"/>
<dbReference type="Proteomes" id="UP001295444">
    <property type="component" value="Chromosome 12"/>
</dbReference>
<feature type="repeat" description="Solcar" evidence="15">
    <location>
        <begin position="21"/>
        <end position="92"/>
    </location>
</feature>
<evidence type="ECO:0000256" key="5">
    <source>
        <dbReference type="ARBA" id="ARBA00022449"/>
    </source>
</evidence>
<dbReference type="PANTHER" id="PTHR45635">
    <property type="entry name" value="ADP,ATP CARRIER PROTEIN 1-RELATED-RELATED"/>
    <property type="match status" value="1"/>
</dbReference>
<organism evidence="18 19">
    <name type="scientific">Pelobates cultripes</name>
    <name type="common">Western spadefoot toad</name>
    <dbReference type="NCBI Taxonomy" id="61616"/>
    <lineage>
        <taxon>Eukaryota</taxon>
        <taxon>Metazoa</taxon>
        <taxon>Chordata</taxon>
        <taxon>Craniata</taxon>
        <taxon>Vertebrata</taxon>
        <taxon>Euteleostomi</taxon>
        <taxon>Amphibia</taxon>
        <taxon>Batrachia</taxon>
        <taxon>Anura</taxon>
        <taxon>Pelobatoidea</taxon>
        <taxon>Pelobatidae</taxon>
        <taxon>Pelobates</taxon>
    </lineage>
</organism>
<comment type="catalytic activity">
    <reaction evidence="13">
        <text>H(+)(in) = H(+)(out)</text>
        <dbReference type="Rhea" id="RHEA:34979"/>
        <dbReference type="ChEBI" id="CHEBI:15378"/>
    </reaction>
</comment>
<evidence type="ECO:0000256" key="16">
    <source>
        <dbReference type="RuleBase" id="RU000488"/>
    </source>
</evidence>
<reference evidence="18" key="1">
    <citation type="submission" date="2022-03" db="EMBL/GenBank/DDBJ databases">
        <authorList>
            <person name="Alioto T."/>
            <person name="Alioto T."/>
            <person name="Gomez Garrido J."/>
        </authorList>
    </citation>
    <scope>NUCLEOTIDE SEQUENCE</scope>
</reference>
<evidence type="ECO:0000256" key="13">
    <source>
        <dbReference type="ARBA" id="ARBA00024169"/>
    </source>
</evidence>
<evidence type="ECO:0000256" key="9">
    <source>
        <dbReference type="ARBA" id="ARBA00022989"/>
    </source>
</evidence>
<evidence type="ECO:0000256" key="8">
    <source>
        <dbReference type="ARBA" id="ARBA00022792"/>
    </source>
</evidence>
<gene>
    <name evidence="18" type="ORF">PECUL_23A035274</name>
</gene>
<dbReference type="GO" id="GO:0005743">
    <property type="term" value="C:mitochondrial inner membrane"/>
    <property type="evidence" value="ECO:0007669"/>
    <property type="project" value="UniProtKB-SubCell"/>
</dbReference>
<dbReference type="PRINTS" id="PR00926">
    <property type="entry name" value="MITOCARRIER"/>
</dbReference>
<dbReference type="GO" id="GO:0005471">
    <property type="term" value="F:ATP:ADP antiporter activity"/>
    <property type="evidence" value="ECO:0007669"/>
    <property type="project" value="UniProtKB-UniRule"/>
</dbReference>
<keyword evidence="19" id="KW-1185">Reference proteome</keyword>
<dbReference type="InterPro" id="IPR023395">
    <property type="entry name" value="MCP_dom_sf"/>
</dbReference>
<evidence type="ECO:0000256" key="11">
    <source>
        <dbReference type="ARBA" id="ARBA00023136"/>
    </source>
</evidence>